<dbReference type="EMBL" id="JACSGT010000002">
    <property type="protein sequence ID" value="MCF2220818.1"/>
    <property type="molecule type" value="Genomic_DNA"/>
</dbReference>
<dbReference type="RefSeq" id="WP_235132212.1">
    <property type="nucleotide sequence ID" value="NZ_JACSGT010000002.1"/>
</dbReference>
<organism evidence="1 2">
    <name type="scientific">Chryseobacterium indicum</name>
    <dbReference type="NCBI Taxonomy" id="2766954"/>
    <lineage>
        <taxon>Bacteria</taxon>
        <taxon>Pseudomonadati</taxon>
        <taxon>Bacteroidota</taxon>
        <taxon>Flavobacteriia</taxon>
        <taxon>Flavobacteriales</taxon>
        <taxon>Weeksellaceae</taxon>
        <taxon>Chryseobacterium group</taxon>
        <taxon>Chryseobacterium</taxon>
    </lineage>
</organism>
<evidence type="ECO:0000313" key="2">
    <source>
        <dbReference type="Proteomes" id="UP001430374"/>
    </source>
</evidence>
<dbReference type="Proteomes" id="UP001430374">
    <property type="component" value="Unassembled WGS sequence"/>
</dbReference>
<evidence type="ECO:0000313" key="1">
    <source>
        <dbReference type="EMBL" id="MCF2220818.1"/>
    </source>
</evidence>
<sequence length="50" mass="5804">MKKIILFLMFSCFLTEQKTALDSGKTVRDKPENLSNIYIDPLTGEYIFTE</sequence>
<comment type="caution">
    <text evidence="1">The sequence shown here is derived from an EMBL/GenBank/DDBJ whole genome shotgun (WGS) entry which is preliminary data.</text>
</comment>
<keyword evidence="2" id="KW-1185">Reference proteome</keyword>
<gene>
    <name evidence="1" type="ORF">H9Q08_16145</name>
</gene>
<accession>A0ABS9C8A8</accession>
<name>A0ABS9C8A8_9FLAO</name>
<protein>
    <submittedName>
        <fullName evidence="1">Uncharacterized protein</fullName>
    </submittedName>
</protein>
<proteinExistence type="predicted"/>
<reference evidence="1" key="1">
    <citation type="submission" date="2021-08" db="EMBL/GenBank/DDBJ databases">
        <title>Complete genome sequence of Chryseobacterium sp strain PS-8.</title>
        <authorList>
            <person name="Das S.K."/>
        </authorList>
    </citation>
    <scope>NUCLEOTIDE SEQUENCE</scope>
    <source>
        <strain evidence="1">PS-8</strain>
    </source>
</reference>